<keyword evidence="1" id="KW-0175">Coiled coil</keyword>
<protein>
    <recommendedName>
        <fullName evidence="5">Microtubule associated protein</fullName>
    </recommendedName>
</protein>
<sequence length="633" mass="73871">MDSQQHTDRLIDSIQQEFKRLNTIQDEIGLQTEAKDKSNANFFDSIIKFANEKVNQMEQEKQHIIDQAEAAQTSILSYKQLMGEFASDRAVLDPSKSLQANLDDLQRELAMVKEKFIVIVAIEQYLQLKEFKQAMGDFVDTSMLKESKIDVSSVAVEAIDKEITRCEIEYMQRKEIVDDGVERICSLLSQLGLQAERDRDRIIELFHIENDPNEKMHLCNMLVSDDFMKYITKRIKELEEQKHQVESRKEEMIASLKHLWNRLHMDQQECQVFLMANRGLTPKDLDKFEAELTKLNALKQERIGDFLQTAKEELTSLWDKLYYTEKQRAQFQPDQCQDHVADVVLEAYENEISRLQLEFEDSRYILELIEKHMKLKREVEEFEATTSDPNRLFGKGNRDPGRLLREERFRKRISRELPKVVKELEGALLEYEALKGRPFLVHGKSYFDVIYNDADQGSESTMVEKPKTPRREQNQASLFARTPRRHEQQTTLPRKPMTSPRPNKTKRLVFNTPQFQRAKSFSLTTTTVDTKIDTSASILHKVRAKNSRHREQKPIKRGHIFDDDDEEEDDEEDTGLHNENKVPHHIKPHTLKRRKQQHTGIGSQPESDEHIGLDLGIFDDGPDLSDMSEIDAD</sequence>
<dbReference type="OMA" id="TMDEYIY"/>
<dbReference type="eggNOG" id="KOG4302">
    <property type="taxonomic scope" value="Eukaryota"/>
</dbReference>
<dbReference type="Gene3D" id="1.20.58.1520">
    <property type="match status" value="1"/>
</dbReference>
<dbReference type="GO" id="GO:1990023">
    <property type="term" value="C:mitotic spindle midzone"/>
    <property type="evidence" value="ECO:0007669"/>
    <property type="project" value="TreeGrafter"/>
</dbReference>
<feature type="region of interest" description="Disordered" evidence="2">
    <location>
        <begin position="543"/>
        <end position="633"/>
    </location>
</feature>
<dbReference type="GO" id="GO:0008017">
    <property type="term" value="F:microtubule binding"/>
    <property type="evidence" value="ECO:0007669"/>
    <property type="project" value="InterPro"/>
</dbReference>
<dbReference type="OrthoDB" id="642895at2759"/>
<keyword evidence="4" id="KW-1185">Reference proteome</keyword>
<dbReference type="AlphaFoldDB" id="S2K1Q6"/>
<accession>S2K1Q6</accession>
<dbReference type="Proteomes" id="UP000014254">
    <property type="component" value="Unassembled WGS sequence"/>
</dbReference>
<dbReference type="GO" id="GO:0005737">
    <property type="term" value="C:cytoplasm"/>
    <property type="evidence" value="ECO:0007669"/>
    <property type="project" value="TreeGrafter"/>
</dbReference>
<evidence type="ECO:0000313" key="3">
    <source>
        <dbReference type="EMBL" id="EPB86100.1"/>
    </source>
</evidence>
<reference evidence="4" key="1">
    <citation type="submission" date="2013-05" db="EMBL/GenBank/DDBJ databases">
        <title>The Genome sequence of Mucor circinelloides f. circinelloides 1006PhL.</title>
        <authorList>
            <consortium name="The Broad Institute Genomics Platform"/>
            <person name="Cuomo C."/>
            <person name="Earl A."/>
            <person name="Findley K."/>
            <person name="Lee S.C."/>
            <person name="Walker B."/>
            <person name="Young S."/>
            <person name="Zeng Q."/>
            <person name="Gargeya S."/>
            <person name="Fitzgerald M."/>
            <person name="Haas B."/>
            <person name="Abouelleil A."/>
            <person name="Allen A.W."/>
            <person name="Alvarado L."/>
            <person name="Arachchi H.M."/>
            <person name="Berlin A.M."/>
            <person name="Chapman S.B."/>
            <person name="Gainer-Dewar J."/>
            <person name="Goldberg J."/>
            <person name="Griggs A."/>
            <person name="Gujja S."/>
            <person name="Hansen M."/>
            <person name="Howarth C."/>
            <person name="Imamovic A."/>
            <person name="Ireland A."/>
            <person name="Larimer J."/>
            <person name="McCowan C."/>
            <person name="Murphy C."/>
            <person name="Pearson M."/>
            <person name="Poon T.W."/>
            <person name="Priest M."/>
            <person name="Roberts A."/>
            <person name="Saif S."/>
            <person name="Shea T."/>
            <person name="Sisk P."/>
            <person name="Sykes S."/>
            <person name="Wortman J."/>
            <person name="Nusbaum C."/>
            <person name="Birren B."/>
        </authorList>
    </citation>
    <scope>NUCLEOTIDE SEQUENCE [LARGE SCALE GENOMIC DNA]</scope>
    <source>
        <strain evidence="4">1006PhL</strain>
    </source>
</reference>
<dbReference type="VEuPathDB" id="FungiDB:HMPREF1544_07088"/>
<feature type="region of interest" description="Disordered" evidence="2">
    <location>
        <begin position="458"/>
        <end position="505"/>
    </location>
</feature>
<evidence type="ECO:0000256" key="2">
    <source>
        <dbReference type="SAM" id="MobiDB-lite"/>
    </source>
</evidence>
<feature type="compositionally biased region" description="Basic and acidic residues" evidence="2">
    <location>
        <begin position="462"/>
        <end position="473"/>
    </location>
</feature>
<feature type="compositionally biased region" description="Acidic residues" evidence="2">
    <location>
        <begin position="562"/>
        <end position="573"/>
    </location>
</feature>
<dbReference type="PANTHER" id="PTHR19321">
    <property type="entry name" value="PROTEIN REGULATOR OF CYTOKINESIS 1 PRC1-RELATED"/>
    <property type="match status" value="1"/>
</dbReference>
<feature type="coiled-coil region" evidence="1">
    <location>
        <begin position="228"/>
        <end position="255"/>
    </location>
</feature>
<gene>
    <name evidence="3" type="ORF">HMPREF1544_07088</name>
</gene>
<name>S2K1Q6_MUCC1</name>
<dbReference type="EMBL" id="KE123996">
    <property type="protein sequence ID" value="EPB86100.1"/>
    <property type="molecule type" value="Genomic_DNA"/>
</dbReference>
<feature type="compositionally biased region" description="Acidic residues" evidence="2">
    <location>
        <begin position="620"/>
        <end position="633"/>
    </location>
</feature>
<feature type="coiled-coil region" evidence="1">
    <location>
        <begin position="47"/>
        <end position="115"/>
    </location>
</feature>
<dbReference type="GO" id="GO:0051256">
    <property type="term" value="P:mitotic spindle midzone assembly"/>
    <property type="evidence" value="ECO:0007669"/>
    <property type="project" value="TreeGrafter"/>
</dbReference>
<feature type="compositionally biased region" description="Basic residues" evidence="2">
    <location>
        <begin position="543"/>
        <end position="558"/>
    </location>
</feature>
<dbReference type="STRING" id="1220926.S2K1Q6"/>
<organism evidence="3 4">
    <name type="scientific">Mucor circinelloides f. circinelloides (strain 1006PhL)</name>
    <name type="common">Mucormycosis agent</name>
    <name type="synonym">Calyptromyces circinelloides</name>
    <dbReference type="NCBI Taxonomy" id="1220926"/>
    <lineage>
        <taxon>Eukaryota</taxon>
        <taxon>Fungi</taxon>
        <taxon>Fungi incertae sedis</taxon>
        <taxon>Mucoromycota</taxon>
        <taxon>Mucoromycotina</taxon>
        <taxon>Mucoromycetes</taxon>
        <taxon>Mucorales</taxon>
        <taxon>Mucorineae</taxon>
        <taxon>Mucoraceae</taxon>
        <taxon>Mucor</taxon>
    </lineage>
</organism>
<dbReference type="FunCoup" id="S2K1Q6">
    <property type="interactions" value="293"/>
</dbReference>
<evidence type="ECO:0000256" key="1">
    <source>
        <dbReference type="SAM" id="Coils"/>
    </source>
</evidence>
<feature type="coiled-coil region" evidence="1">
    <location>
        <begin position="345"/>
        <end position="385"/>
    </location>
</feature>
<dbReference type="PANTHER" id="PTHR19321:SF41">
    <property type="entry name" value="FASCETTO-RELATED"/>
    <property type="match status" value="1"/>
</dbReference>
<dbReference type="Pfam" id="PF03999">
    <property type="entry name" value="MAP65_ASE1"/>
    <property type="match status" value="1"/>
</dbReference>
<proteinExistence type="predicted"/>
<dbReference type="InterPro" id="IPR007145">
    <property type="entry name" value="MAP65_Ase1_PRC1"/>
</dbReference>
<feature type="compositionally biased region" description="Basic residues" evidence="2">
    <location>
        <begin position="583"/>
        <end position="597"/>
    </location>
</feature>
<dbReference type="InParanoid" id="S2K1Q6"/>
<evidence type="ECO:0000313" key="4">
    <source>
        <dbReference type="Proteomes" id="UP000014254"/>
    </source>
</evidence>
<evidence type="ECO:0008006" key="5">
    <source>
        <dbReference type="Google" id="ProtNLM"/>
    </source>
</evidence>